<evidence type="ECO:0000256" key="1">
    <source>
        <dbReference type="SAM" id="MobiDB-lite"/>
    </source>
</evidence>
<dbReference type="EMBL" id="OGUS01000121">
    <property type="protein sequence ID" value="SPC14307.1"/>
    <property type="molecule type" value="Genomic_DNA"/>
</dbReference>
<feature type="region of interest" description="Disordered" evidence="1">
    <location>
        <begin position="1"/>
        <end position="70"/>
    </location>
</feature>
<dbReference type="Proteomes" id="UP000256862">
    <property type="component" value="Chromosome CO2235"/>
</dbReference>
<proteinExistence type="predicted"/>
<comment type="caution">
    <text evidence="3">The sequence shown here is derived from an EMBL/GenBank/DDBJ whole genome shotgun (WGS) entry which is preliminary data.</text>
</comment>
<reference evidence="3" key="1">
    <citation type="submission" date="2018-01" db="EMBL/GenBank/DDBJ databases">
        <authorList>
            <person name="Clerissi C."/>
        </authorList>
    </citation>
    <scope>NUCLEOTIDE SEQUENCE</scope>
    <source>
        <strain evidence="3">Cupriavidus oxalaticus LMG 2235</strain>
    </source>
</reference>
<accession>A0A375G6D9</accession>
<feature type="compositionally biased region" description="Basic residues" evidence="1">
    <location>
        <begin position="50"/>
        <end position="60"/>
    </location>
</feature>
<evidence type="ECO:0000313" key="3">
    <source>
        <dbReference type="EMBL" id="SPC14307.1"/>
    </source>
</evidence>
<organism evidence="3">
    <name type="scientific">Cupriavidus oxalaticus</name>
    <dbReference type="NCBI Taxonomy" id="96344"/>
    <lineage>
        <taxon>Bacteria</taxon>
        <taxon>Pseudomonadati</taxon>
        <taxon>Pseudomonadota</taxon>
        <taxon>Betaproteobacteria</taxon>
        <taxon>Burkholderiales</taxon>
        <taxon>Burkholderiaceae</taxon>
        <taxon>Cupriavidus</taxon>
    </lineage>
</organism>
<dbReference type="AlphaFoldDB" id="A0A375G6D9"/>
<feature type="compositionally biased region" description="Low complexity" evidence="1">
    <location>
        <begin position="11"/>
        <end position="21"/>
    </location>
</feature>
<sequence length="171" mass="18372">MVWSRDRRLSSRSSSAPAARSFSRRKRTAVWRMVSTTSKAASPSCSRRQSPSRRPRKRMSSRSGRSLSAVRRPGAAAMVVPLLDTMASWGLVTRLARGEVAPLVALVPLRRAARVGLAADAPFASPWPADGSFVAEAPADVPEVPEAPEAADLRPVGRAACCVMQSPRLLI</sequence>
<reference evidence="4" key="2">
    <citation type="submission" date="2018-01" db="EMBL/GenBank/DDBJ databases">
        <authorList>
            <person name="Gaut B.S."/>
            <person name="Morton B.R."/>
            <person name="Clegg M.T."/>
            <person name="Duvall M.R."/>
        </authorList>
    </citation>
    <scope>NUCLEOTIDE SEQUENCE [LARGE SCALE GENOMIC DNA]</scope>
</reference>
<gene>
    <name evidence="3" type="ORF">CO2235_200163</name>
    <name evidence="2" type="ORF">CO2235_U850002</name>
</gene>
<protein>
    <submittedName>
        <fullName evidence="3">Uncharacterized protein</fullName>
    </submittedName>
</protein>
<dbReference type="EMBL" id="OGUS01000093">
    <property type="protein sequence ID" value="SPC08509.1"/>
    <property type="molecule type" value="Genomic_DNA"/>
</dbReference>
<evidence type="ECO:0000313" key="2">
    <source>
        <dbReference type="EMBL" id="SPC08509.1"/>
    </source>
</evidence>
<name>A0A375G6D9_9BURK</name>
<feature type="compositionally biased region" description="Low complexity" evidence="1">
    <location>
        <begin position="61"/>
        <end position="70"/>
    </location>
</feature>
<evidence type="ECO:0000313" key="4">
    <source>
        <dbReference type="Proteomes" id="UP000256862"/>
    </source>
</evidence>